<name>A0A7W7ZTZ5_9BACT</name>
<accession>A0A7W7ZTZ5</accession>
<proteinExistence type="predicted"/>
<sequence length="214" mass="24335">MSKRRFITRNKLALIAFIAFDNALYSQSSDQQDTIKALAAETTRHSVLTYVQRYIDDENKVVGYSGTLYLHIESVTLHGCDLQINVVVQDKYSEVAQKQEPAGKRAFLEEQRSFTYRYTYQLNLMNVESLQADSPIGRPNQLQNYTGATCEEDKFCNLQWLRIKTAKPAIKETRTLNGLLDFDQTVDTITIPITSHEIALQSAAYLQDIAATCH</sequence>
<evidence type="ECO:0000313" key="2">
    <source>
        <dbReference type="Proteomes" id="UP000584867"/>
    </source>
</evidence>
<gene>
    <name evidence="1" type="ORF">HDF15_004112</name>
</gene>
<dbReference type="Proteomes" id="UP000584867">
    <property type="component" value="Unassembled WGS sequence"/>
</dbReference>
<evidence type="ECO:0000313" key="1">
    <source>
        <dbReference type="EMBL" id="MBB5065742.1"/>
    </source>
</evidence>
<protein>
    <submittedName>
        <fullName evidence="1">Uncharacterized protein</fullName>
    </submittedName>
</protein>
<dbReference type="AlphaFoldDB" id="A0A7W7ZTZ5"/>
<dbReference type="RefSeq" id="WP_184258699.1">
    <property type="nucleotide sequence ID" value="NZ_JACHIO010000019.1"/>
</dbReference>
<comment type="caution">
    <text evidence="1">The sequence shown here is derived from an EMBL/GenBank/DDBJ whole genome shotgun (WGS) entry which is preliminary data.</text>
</comment>
<reference evidence="1 2" key="1">
    <citation type="submission" date="2020-08" db="EMBL/GenBank/DDBJ databases">
        <title>Genomic Encyclopedia of Type Strains, Phase IV (KMG-V): Genome sequencing to study the core and pangenomes of soil and plant-associated prokaryotes.</title>
        <authorList>
            <person name="Whitman W."/>
        </authorList>
    </citation>
    <scope>NUCLEOTIDE SEQUENCE [LARGE SCALE GENOMIC DNA]</scope>
    <source>
        <strain evidence="1 2">X5P3</strain>
    </source>
</reference>
<dbReference type="EMBL" id="JACHIO010000019">
    <property type="protein sequence ID" value="MBB5065742.1"/>
    <property type="molecule type" value="Genomic_DNA"/>
</dbReference>
<organism evidence="1 2">
    <name type="scientific">Granulicella mallensis</name>
    <dbReference type="NCBI Taxonomy" id="940614"/>
    <lineage>
        <taxon>Bacteria</taxon>
        <taxon>Pseudomonadati</taxon>
        <taxon>Acidobacteriota</taxon>
        <taxon>Terriglobia</taxon>
        <taxon>Terriglobales</taxon>
        <taxon>Acidobacteriaceae</taxon>
        <taxon>Granulicella</taxon>
    </lineage>
</organism>